<dbReference type="SMART" id="SM00179">
    <property type="entry name" value="EGF_CA"/>
    <property type="match status" value="3"/>
</dbReference>
<dbReference type="Proteomes" id="UP000694388">
    <property type="component" value="Unplaced"/>
</dbReference>
<dbReference type="SMART" id="SM00181">
    <property type="entry name" value="EGF"/>
    <property type="match status" value="3"/>
</dbReference>
<dbReference type="InterPro" id="IPR049883">
    <property type="entry name" value="NOTCH1_EGF-like"/>
</dbReference>
<protein>
    <recommendedName>
        <fullName evidence="9">Anaphylatoxin-like domain-containing protein</fullName>
    </recommendedName>
</protein>
<feature type="region of interest" description="Disordered" evidence="8">
    <location>
        <begin position="1026"/>
        <end position="1051"/>
    </location>
</feature>
<keyword evidence="7" id="KW-1015">Disulfide bond</keyword>
<dbReference type="GO" id="GO:0005576">
    <property type="term" value="C:extracellular region"/>
    <property type="evidence" value="ECO:0007669"/>
    <property type="project" value="UniProtKB-SubCell"/>
</dbReference>
<reference evidence="10" key="1">
    <citation type="submission" date="2025-08" db="UniProtKB">
        <authorList>
            <consortium name="Ensembl"/>
        </authorList>
    </citation>
    <scope>IDENTIFICATION</scope>
</reference>
<feature type="region of interest" description="Disordered" evidence="8">
    <location>
        <begin position="713"/>
        <end position="754"/>
    </location>
</feature>
<dbReference type="InterPro" id="IPR001881">
    <property type="entry name" value="EGF-like_Ca-bd_dom"/>
</dbReference>
<keyword evidence="3" id="KW-0964">Secreted</keyword>
<evidence type="ECO:0000256" key="3">
    <source>
        <dbReference type="ARBA" id="ARBA00022525"/>
    </source>
</evidence>
<dbReference type="SMART" id="SM00104">
    <property type="entry name" value="ANATO"/>
    <property type="match status" value="2"/>
</dbReference>
<organism evidence="10 11">
    <name type="scientific">Eptatretus burgeri</name>
    <name type="common">Inshore hagfish</name>
    <dbReference type="NCBI Taxonomy" id="7764"/>
    <lineage>
        <taxon>Eukaryota</taxon>
        <taxon>Metazoa</taxon>
        <taxon>Chordata</taxon>
        <taxon>Craniata</taxon>
        <taxon>Vertebrata</taxon>
        <taxon>Cyclostomata</taxon>
        <taxon>Myxini</taxon>
        <taxon>Myxiniformes</taxon>
        <taxon>Myxinidae</taxon>
        <taxon>Eptatretinae</taxon>
        <taxon>Eptatretus</taxon>
    </lineage>
</organism>
<dbReference type="Pfam" id="PF01821">
    <property type="entry name" value="ANATO"/>
    <property type="match status" value="1"/>
</dbReference>
<keyword evidence="4" id="KW-0245">EGF-like domain</keyword>
<feature type="compositionally biased region" description="Acidic residues" evidence="8">
    <location>
        <begin position="1318"/>
        <end position="1328"/>
    </location>
</feature>
<feature type="region of interest" description="Disordered" evidence="8">
    <location>
        <begin position="909"/>
        <end position="959"/>
    </location>
</feature>
<feature type="compositionally biased region" description="Polar residues" evidence="8">
    <location>
        <begin position="730"/>
        <end position="741"/>
    </location>
</feature>
<evidence type="ECO:0000256" key="8">
    <source>
        <dbReference type="SAM" id="MobiDB-lite"/>
    </source>
</evidence>
<sequence length="1668" mass="186943">MPCPELPTNCIDQRQPPDGCPECVRTGCLDHDGQKYDSGFTFRMPDCQVCHCPVNGHQLLCYPMPGCDPSTNYETFESQEASYGPHRGSSDSSEAYSYYEGVNESEHPPSSERMHAVGWNSETEQNLVRGDEVSYLHSPLSPPPPVIVHESATSPPRRQSQHIANYLTSSTEDIVEQDDGALETRSDGSVDAFTQNELETSYWNQQPQVDSWTNTDDEQPIFHAEIPSEVQTMPDGHIPPEYYTVSQDYTTSHTEAQVPGIIPSEQYRARSEYTPPDHHFNLDDNVSYGHLDTQSEFIPEATDTLIYQAQPDDDTRFHERVSSDYYVFSDNHITSDGHAEALSQTTPENYFTSHGGPSDYGSESDVQQASQNQRESEHDRREGYMTPRDHYNSAYFEQASDALAITEDPRTSSYLSVPDKHSISDPVTTTIDEQSHAHQVELSTSDEYATPHYQTTPEESRTYDSPTTTDQHPSGEFDDPSEEQAPAHHPMGSEVYTPLGDETKATSATAHRDMVEWMESAQQVVPYREVTIDEQVETDGYAIPRIDSTLDQEPNAEDHYTTAEPIESEYGVNAGQQITADKEMTTDYGIAAVDYVASPTDGHSDQYVQDRVESNMTPSTFPDRPSYDAPPLAEAESEHDTFSDHTIAEDLVQEDHAMTTDKHFTSDVKITKDVPESEYTLTSDYYEPEYQTEIDYVAAPTEDTVVNDHISPEDALSDEEGKLSTKTESNHGITTDQTAPTHASEVLHEISSQKDITTDDYATTDDYTSSHKDIAHNKMESGYNMHYEETKPGIRIEDHQVTSPDEYVTSHAESDDQLSHGHISPEDRPFAPEDDGGFADEIVSDEQVVTDHELSQDVVKGLEDETPDITAFRDQNVHDGVMISQEEIPLDYSATTDNDYFLQEDHMTTDVKQKKTSGITPHYGPTLEPRTDAYKESHGETKVESRRESDFLIPSDRTQNDYHVTAEQQLAQESAASPEQPQRGDHIEPYYHVSPEQPQRGDHIEPYYHVSPEHQVTPEGHLEYAEEHHGGEDHHAVSTKTGEEKTEHIKDGTSYGIKDHWESVVSNMPAEDEFEESVHDSRKELEETHTLEEGRDIERVQQGAVAKEHDVVHLSRTSEHEASSGGPAISTGFTTEASTENKVEGCCGAGITWASETGRCSDLPLLEGAEEDQGCRISQEQCCQASLQEANCQSGLSAAQNGGTCTAMNLDTCGQDHFKRCCDCCTLGIDAQKRGHSCTTLPALGYPCSHVFHACCQSEVLPGDITHVKPELHHQETHRDVYKETGAPGVYSTEQPPKWEQTKWPSVVQQSYVTLVSTEEDELTEDTENSISEESAEDHNPLEPRGPREHYETSPLIGQDVREIQEDPLTTIETPISQEAQVLQQSHDSYDHQEPPDVSDSQEYPTYDHRPEAHQPDEAERNPRRQNVPHSYTSQTSQDPSANEEYESDDQIPLQLQEPFQDEDHRSGMSSDQHNTNQHLGSQWSQERSHHSFTETDTRYEAQVSQWPDEVETQTITQDIDECLIGSHNCREEQRCVNTEGSFHCQSRDHECLPGFLRNIHGECQDVNECFAETHNCAMGERCVNTNGSFQCVRNDACEVGYHLGRDNKCQDIDECRDGTNQCPSGTQCHNTPGAFNCRARSQCAEGFDQYPNGGCVGMSQHNLSLSL</sequence>
<feature type="region of interest" description="Disordered" evidence="8">
    <location>
        <begin position="1462"/>
        <end position="1507"/>
    </location>
</feature>
<evidence type="ECO:0000313" key="10">
    <source>
        <dbReference type="Ensembl" id="ENSEBUP00000005112.1"/>
    </source>
</evidence>
<evidence type="ECO:0000256" key="5">
    <source>
        <dbReference type="ARBA" id="ARBA00022729"/>
    </source>
</evidence>
<feature type="compositionally biased region" description="Basic and acidic residues" evidence="8">
    <location>
        <begin position="1487"/>
        <end position="1500"/>
    </location>
</feature>
<feature type="region of interest" description="Disordered" evidence="8">
    <location>
        <begin position="347"/>
        <end position="387"/>
    </location>
</feature>
<feature type="compositionally biased region" description="Basic and acidic residues" evidence="8">
    <location>
        <begin position="1406"/>
        <end position="1423"/>
    </location>
</feature>
<dbReference type="Pfam" id="PF07645">
    <property type="entry name" value="EGF_CA"/>
    <property type="match status" value="3"/>
</dbReference>
<dbReference type="InterPro" id="IPR009030">
    <property type="entry name" value="Growth_fac_rcpt_cys_sf"/>
</dbReference>
<dbReference type="PROSITE" id="PS01187">
    <property type="entry name" value="EGF_CA"/>
    <property type="match status" value="1"/>
</dbReference>
<dbReference type="Ensembl" id="ENSEBUT00000005550.1">
    <property type="protein sequence ID" value="ENSEBUP00000005112.1"/>
    <property type="gene ID" value="ENSEBUG00000003514.1"/>
</dbReference>
<feature type="compositionally biased region" description="Basic and acidic residues" evidence="8">
    <location>
        <begin position="812"/>
        <end position="831"/>
    </location>
</feature>
<dbReference type="PROSITE" id="PS01178">
    <property type="entry name" value="ANAPHYLATOXIN_2"/>
    <property type="match status" value="1"/>
</dbReference>
<feature type="compositionally biased region" description="Basic and acidic residues" evidence="8">
    <location>
        <begin position="719"/>
        <end position="729"/>
    </location>
</feature>
<feature type="compositionally biased region" description="Basic and acidic residues" evidence="8">
    <location>
        <begin position="929"/>
        <end position="950"/>
    </location>
</feature>
<dbReference type="InterPro" id="IPR000742">
    <property type="entry name" value="EGF"/>
</dbReference>
<dbReference type="FunFam" id="2.10.25.10:FF:000038">
    <property type="entry name" value="Fibrillin 2"/>
    <property type="match status" value="1"/>
</dbReference>
<dbReference type="InterPro" id="IPR052235">
    <property type="entry name" value="Nephronectin_domain"/>
</dbReference>
<dbReference type="CDD" id="cd00054">
    <property type="entry name" value="EGF_CA"/>
    <property type="match status" value="3"/>
</dbReference>
<keyword evidence="6" id="KW-0677">Repeat</keyword>
<dbReference type="GO" id="GO:0005509">
    <property type="term" value="F:calcium ion binding"/>
    <property type="evidence" value="ECO:0007669"/>
    <property type="project" value="InterPro"/>
</dbReference>
<feature type="region of interest" description="Disordered" evidence="8">
    <location>
        <begin position="810"/>
        <end position="835"/>
    </location>
</feature>
<evidence type="ECO:0000313" key="11">
    <source>
        <dbReference type="Proteomes" id="UP000694388"/>
    </source>
</evidence>
<dbReference type="PANTHER" id="PTHR24050:SF27">
    <property type="entry name" value="FIBRILLIN-1"/>
    <property type="match status" value="1"/>
</dbReference>
<evidence type="ECO:0000256" key="1">
    <source>
        <dbReference type="ARBA" id="ARBA00004613"/>
    </source>
</evidence>
<comment type="subcellular location">
    <subcellularLocation>
        <location evidence="1">Secreted</location>
    </subcellularLocation>
</comment>
<feature type="region of interest" description="Disordered" evidence="8">
    <location>
        <begin position="1318"/>
        <end position="1357"/>
    </location>
</feature>
<dbReference type="InterPro" id="IPR000020">
    <property type="entry name" value="Anaphylatoxin/fibulin"/>
</dbReference>
<evidence type="ECO:0000256" key="4">
    <source>
        <dbReference type="ARBA" id="ARBA00022536"/>
    </source>
</evidence>
<keyword evidence="5" id="KW-0732">Signal</keyword>
<feature type="region of interest" description="Disordered" evidence="8">
    <location>
        <begin position="1381"/>
        <end position="1450"/>
    </location>
</feature>
<feature type="region of interest" description="Disordered" evidence="8">
    <location>
        <begin position="433"/>
        <end position="499"/>
    </location>
</feature>
<evidence type="ECO:0000256" key="2">
    <source>
        <dbReference type="ARBA" id="ARBA00006127"/>
    </source>
</evidence>
<dbReference type="PROSITE" id="PS01177">
    <property type="entry name" value="ANAPHYLATOXIN_1"/>
    <property type="match status" value="1"/>
</dbReference>
<feature type="region of interest" description="Disordered" evidence="8">
    <location>
        <begin position="971"/>
        <end position="1005"/>
    </location>
</feature>
<evidence type="ECO:0000259" key="9">
    <source>
        <dbReference type="PROSITE" id="PS01178"/>
    </source>
</evidence>
<evidence type="ECO:0000256" key="6">
    <source>
        <dbReference type="ARBA" id="ARBA00022737"/>
    </source>
</evidence>
<feature type="compositionally biased region" description="Polar residues" evidence="8">
    <location>
        <begin position="1428"/>
        <end position="1441"/>
    </location>
</feature>
<dbReference type="InterPro" id="IPR018097">
    <property type="entry name" value="EGF_Ca-bd_CS"/>
</dbReference>
<evidence type="ECO:0000256" key="7">
    <source>
        <dbReference type="ARBA" id="ARBA00023157"/>
    </source>
</evidence>
<reference evidence="10" key="2">
    <citation type="submission" date="2025-09" db="UniProtKB">
        <authorList>
            <consortium name="Ensembl"/>
        </authorList>
    </citation>
    <scope>IDENTIFICATION</scope>
</reference>
<dbReference type="Gene3D" id="2.10.25.10">
    <property type="entry name" value="Laminin"/>
    <property type="match status" value="3"/>
</dbReference>
<dbReference type="GeneTree" id="ENSGT00940000156047"/>
<accession>A0A8C4NBD3</accession>
<proteinExistence type="inferred from homology"/>
<feature type="domain" description="Anaphylatoxin-like" evidence="9">
    <location>
        <begin position="1224"/>
        <end position="1256"/>
    </location>
</feature>
<dbReference type="SUPFAM" id="SSF57184">
    <property type="entry name" value="Growth factor receptor domain"/>
    <property type="match status" value="1"/>
</dbReference>
<feature type="compositionally biased region" description="Basic and acidic residues" evidence="8">
    <location>
        <begin position="1337"/>
        <end position="1352"/>
    </location>
</feature>
<feature type="compositionally biased region" description="Polar residues" evidence="8">
    <location>
        <begin position="364"/>
        <end position="373"/>
    </location>
</feature>
<feature type="compositionally biased region" description="Polar residues" evidence="8">
    <location>
        <begin position="441"/>
        <end position="472"/>
    </location>
</feature>
<feature type="compositionally biased region" description="Low complexity" evidence="8">
    <location>
        <begin position="971"/>
        <end position="980"/>
    </location>
</feature>
<comment type="similarity">
    <text evidence="2">Belongs to the fibulin family.</text>
</comment>
<feature type="compositionally biased region" description="Polar residues" evidence="8">
    <location>
        <begin position="1468"/>
        <end position="1486"/>
    </location>
</feature>
<keyword evidence="11" id="KW-1185">Reference proteome</keyword>
<feature type="compositionally biased region" description="Basic and acidic residues" evidence="8">
    <location>
        <begin position="374"/>
        <end position="387"/>
    </location>
</feature>
<feature type="region of interest" description="Disordered" evidence="8">
    <location>
        <begin position="615"/>
        <end position="634"/>
    </location>
</feature>
<name>A0A8C4NBD3_EPTBU</name>
<dbReference type="PANTHER" id="PTHR24050">
    <property type="entry name" value="PA14 DOMAIN-CONTAINING PROTEIN"/>
    <property type="match status" value="1"/>
</dbReference>